<dbReference type="AlphaFoldDB" id="A0A1H9K0T9"/>
<dbReference type="Pfam" id="PF00696">
    <property type="entry name" value="AA_kinase"/>
    <property type="match status" value="1"/>
</dbReference>
<organism evidence="10 11">
    <name type="scientific">Neolewinella agarilytica</name>
    <dbReference type="NCBI Taxonomy" id="478744"/>
    <lineage>
        <taxon>Bacteria</taxon>
        <taxon>Pseudomonadati</taxon>
        <taxon>Bacteroidota</taxon>
        <taxon>Saprospiria</taxon>
        <taxon>Saprospirales</taxon>
        <taxon>Lewinellaceae</taxon>
        <taxon>Neolewinella</taxon>
    </lineage>
</organism>
<dbReference type="GO" id="GO:0009088">
    <property type="term" value="P:threonine biosynthetic process"/>
    <property type="evidence" value="ECO:0007669"/>
    <property type="project" value="UniProtKB-UniPathway"/>
</dbReference>
<evidence type="ECO:0000256" key="4">
    <source>
        <dbReference type="ARBA" id="ARBA00022741"/>
    </source>
</evidence>
<comment type="catalytic activity">
    <reaction evidence="7">
        <text>L-aspartate + ATP = 4-phospho-L-aspartate + ADP</text>
        <dbReference type="Rhea" id="RHEA:23776"/>
        <dbReference type="ChEBI" id="CHEBI:29991"/>
        <dbReference type="ChEBI" id="CHEBI:30616"/>
        <dbReference type="ChEBI" id="CHEBI:57535"/>
        <dbReference type="ChEBI" id="CHEBI:456216"/>
        <dbReference type="EC" id="2.7.2.4"/>
    </reaction>
</comment>
<evidence type="ECO:0000256" key="8">
    <source>
        <dbReference type="RuleBase" id="RU004249"/>
    </source>
</evidence>
<keyword evidence="6" id="KW-0067">ATP-binding</keyword>
<keyword evidence="3 7" id="KW-0808">Transferase</keyword>
<dbReference type="GO" id="GO:0004072">
    <property type="term" value="F:aspartate kinase activity"/>
    <property type="evidence" value="ECO:0007669"/>
    <property type="project" value="UniProtKB-EC"/>
</dbReference>
<evidence type="ECO:0000256" key="5">
    <source>
        <dbReference type="ARBA" id="ARBA00022777"/>
    </source>
</evidence>
<feature type="domain" description="Aspartate/glutamate/uridylate kinase" evidence="9">
    <location>
        <begin position="27"/>
        <end position="306"/>
    </location>
</feature>
<dbReference type="GO" id="GO:0009090">
    <property type="term" value="P:homoserine biosynthetic process"/>
    <property type="evidence" value="ECO:0007669"/>
    <property type="project" value="TreeGrafter"/>
</dbReference>
<dbReference type="UniPathway" id="UPA00050">
    <property type="reaction ID" value="UER00461"/>
</dbReference>
<accession>A0A1H9K0T9</accession>
<evidence type="ECO:0000313" key="11">
    <source>
        <dbReference type="Proteomes" id="UP000199021"/>
    </source>
</evidence>
<gene>
    <name evidence="10" type="ORF">SAMN05444359_11929</name>
</gene>
<dbReference type="InterPro" id="IPR042199">
    <property type="entry name" value="AsparK_Bifunc_asparK/hSer_DH"/>
</dbReference>
<dbReference type="GO" id="GO:0005524">
    <property type="term" value="F:ATP binding"/>
    <property type="evidence" value="ECO:0007669"/>
    <property type="project" value="UniProtKB-KW"/>
</dbReference>
<comment type="pathway">
    <text evidence="8">Amino-acid biosynthesis; L-methionine biosynthesis via de novo pathway; L-homoserine from L-aspartate: step 1/3.</text>
</comment>
<dbReference type="STRING" id="478744.SAMN05444359_11929"/>
<dbReference type="EC" id="2.7.2.4" evidence="7"/>
<dbReference type="SUPFAM" id="SSF53633">
    <property type="entry name" value="Carbamate kinase-like"/>
    <property type="match status" value="1"/>
</dbReference>
<evidence type="ECO:0000256" key="3">
    <source>
        <dbReference type="ARBA" id="ARBA00022679"/>
    </source>
</evidence>
<dbReference type="PANTHER" id="PTHR21499">
    <property type="entry name" value="ASPARTATE KINASE"/>
    <property type="match status" value="1"/>
</dbReference>
<protein>
    <recommendedName>
        <fullName evidence="7">Aspartokinase</fullName>
        <ecNumber evidence="7">2.7.2.4</ecNumber>
    </recommendedName>
</protein>
<dbReference type="Proteomes" id="UP000199021">
    <property type="component" value="Unassembled WGS sequence"/>
</dbReference>
<dbReference type="NCBIfam" id="TIGR00657">
    <property type="entry name" value="asp_kinases"/>
    <property type="match status" value="1"/>
</dbReference>
<dbReference type="InterPro" id="IPR001048">
    <property type="entry name" value="Asp/Glu/Uridylate_kinase"/>
</dbReference>
<dbReference type="InterPro" id="IPR036393">
    <property type="entry name" value="AceGlu_kinase-like_sf"/>
</dbReference>
<sequence>MRALVIFARQNFIPPNTSSMLNADLNIFKFGGASIKDAASIRNVANILQEYKGQQLVIVVSAMGKTTNALEVVARAYYEGNVELANQRLTELRNATFTTIQELFGETPDNLAAAVNDLVVTIEWVFDDPPSESYDYDYDQIVSLGELISSHIVTAYLRHSGLPSVWLDARDCIITDNTYREGWVQWPETQQRVKQHVTPILEAGSMVVTQGFIGSTTENFTTTLGREGSDYSAAIFSFCLDAGSMSIWKDVPGVLTADPRIFENVTKLDRLSYKEAIEMTYYGASVIHPKTIKPLQNKSIPLHVRSFVTPAEPGTEISSDAGDVYPPMVAVEKEQALVNISTRDFSFVAEHHIRELFEHITTTRLQVNMMQNTAISFNVVVNDIDDRIERFCALIEDDFKTTVDRGLELITIRHYTPEVRESMRRGKVTLLEGRLPLTIQMAVKEVAVIARKEG</sequence>
<dbReference type="InterPro" id="IPR001341">
    <property type="entry name" value="Asp_kinase"/>
</dbReference>
<dbReference type="UniPathway" id="UPA00051">
    <property type="reaction ID" value="UER00462"/>
</dbReference>
<dbReference type="EMBL" id="FOFB01000019">
    <property type="protein sequence ID" value="SEQ92618.1"/>
    <property type="molecule type" value="Genomic_DNA"/>
</dbReference>
<comment type="pathway">
    <text evidence="8">Amino-acid biosynthesis; L-threonine biosynthesis; L-threonine from L-aspartate: step 1/5.</text>
</comment>
<evidence type="ECO:0000256" key="1">
    <source>
        <dbReference type="ARBA" id="ARBA00004766"/>
    </source>
</evidence>
<dbReference type="GO" id="GO:0005829">
    <property type="term" value="C:cytosol"/>
    <property type="evidence" value="ECO:0007669"/>
    <property type="project" value="TreeGrafter"/>
</dbReference>
<dbReference type="UniPathway" id="UPA00034">
    <property type="reaction ID" value="UER00015"/>
</dbReference>
<evidence type="ECO:0000256" key="6">
    <source>
        <dbReference type="ARBA" id="ARBA00022840"/>
    </source>
</evidence>
<keyword evidence="11" id="KW-1185">Reference proteome</keyword>
<evidence type="ECO:0000313" key="10">
    <source>
        <dbReference type="EMBL" id="SEQ92618.1"/>
    </source>
</evidence>
<dbReference type="PANTHER" id="PTHR21499:SF59">
    <property type="entry name" value="ASPARTOKINASE"/>
    <property type="match status" value="1"/>
</dbReference>
<name>A0A1H9K0T9_9BACT</name>
<dbReference type="Gene3D" id="3.40.1160.10">
    <property type="entry name" value="Acetylglutamate kinase-like"/>
    <property type="match status" value="1"/>
</dbReference>
<evidence type="ECO:0000259" key="9">
    <source>
        <dbReference type="Pfam" id="PF00696"/>
    </source>
</evidence>
<proteinExistence type="inferred from homology"/>
<dbReference type="Gene3D" id="1.20.120.1320">
    <property type="entry name" value="Aspartokinase, catalytic domain"/>
    <property type="match status" value="1"/>
</dbReference>
<comment type="similarity">
    <text evidence="2 7">Belongs to the aspartokinase family.</text>
</comment>
<comment type="pathway">
    <text evidence="1 8">Amino-acid biosynthesis; L-lysine biosynthesis via DAP pathway; (S)-tetrahydrodipicolinate from L-aspartate: step 1/4.</text>
</comment>
<evidence type="ECO:0000256" key="7">
    <source>
        <dbReference type="RuleBase" id="RU003448"/>
    </source>
</evidence>
<keyword evidence="5 7" id="KW-0418">Kinase</keyword>
<dbReference type="InParanoid" id="A0A1H9K0T9"/>
<keyword evidence="4" id="KW-0547">Nucleotide-binding</keyword>
<evidence type="ECO:0000256" key="2">
    <source>
        <dbReference type="ARBA" id="ARBA00010122"/>
    </source>
</evidence>
<dbReference type="GO" id="GO:0009089">
    <property type="term" value="P:lysine biosynthetic process via diaminopimelate"/>
    <property type="evidence" value="ECO:0007669"/>
    <property type="project" value="UniProtKB-UniPathway"/>
</dbReference>
<reference evidence="11" key="1">
    <citation type="submission" date="2016-10" db="EMBL/GenBank/DDBJ databases">
        <authorList>
            <person name="Varghese N."/>
            <person name="Submissions S."/>
        </authorList>
    </citation>
    <scope>NUCLEOTIDE SEQUENCE [LARGE SCALE GENOMIC DNA]</scope>
    <source>
        <strain evidence="11">DSM 24740</strain>
    </source>
</reference>
<keyword evidence="8" id="KW-0028">Amino-acid biosynthesis</keyword>